<gene>
    <name evidence="2" type="ORF">PADG_11371</name>
</gene>
<dbReference type="GO" id="GO:0005634">
    <property type="term" value="C:nucleus"/>
    <property type="evidence" value="ECO:0007669"/>
    <property type="project" value="TreeGrafter"/>
</dbReference>
<dbReference type="KEGG" id="pbn:PADG_11371"/>
<proteinExistence type="predicted"/>
<name>A0A0A0HVB9_PARBD</name>
<reference evidence="2 3" key="1">
    <citation type="journal article" date="2011" name="PLoS Genet.">
        <title>Comparative genomic analysis of human fungal pathogens causing paracoccidioidomycosis.</title>
        <authorList>
            <person name="Desjardins C.A."/>
            <person name="Champion M.D."/>
            <person name="Holder J.W."/>
            <person name="Muszewska A."/>
            <person name="Goldberg J."/>
            <person name="Bailao A.M."/>
            <person name="Brigido M.M."/>
            <person name="Ferreira M.E."/>
            <person name="Garcia A.M."/>
            <person name="Grynberg M."/>
            <person name="Gujja S."/>
            <person name="Heiman D.I."/>
            <person name="Henn M.R."/>
            <person name="Kodira C.D."/>
            <person name="Leon-Narvaez H."/>
            <person name="Longo L.V."/>
            <person name="Ma L.J."/>
            <person name="Malavazi I."/>
            <person name="Matsuo A.L."/>
            <person name="Morais F.V."/>
            <person name="Pereira M."/>
            <person name="Rodriguez-Brito S."/>
            <person name="Sakthikumar S."/>
            <person name="Salem-Izacc S.M."/>
            <person name="Sykes S.M."/>
            <person name="Teixeira M.M."/>
            <person name="Vallejo M.C."/>
            <person name="Walter M.E."/>
            <person name="Yandava C."/>
            <person name="Young S."/>
            <person name="Zeng Q."/>
            <person name="Zucker J."/>
            <person name="Felipe M.S."/>
            <person name="Goldman G.H."/>
            <person name="Haas B.J."/>
            <person name="McEwen J.G."/>
            <person name="Nino-Vega G."/>
            <person name="Puccia R."/>
            <person name="San-Blas G."/>
            <person name="Soares C.M."/>
            <person name="Birren B.W."/>
            <person name="Cuomo C.A."/>
        </authorList>
    </citation>
    <scope>NUCLEOTIDE SEQUENCE [LARGE SCALE GENOMIC DNA]</scope>
    <source>
        <strain evidence="2 3">Pb18</strain>
    </source>
</reference>
<evidence type="ECO:0000313" key="3">
    <source>
        <dbReference type="Proteomes" id="UP000001628"/>
    </source>
</evidence>
<feature type="region of interest" description="Disordered" evidence="1">
    <location>
        <begin position="15"/>
        <end position="35"/>
    </location>
</feature>
<dbReference type="AlphaFoldDB" id="A0A0A0HVB9"/>
<evidence type="ECO:0008006" key="4">
    <source>
        <dbReference type="Google" id="ProtNLM"/>
    </source>
</evidence>
<dbReference type="Proteomes" id="UP000001628">
    <property type="component" value="Unassembled WGS sequence"/>
</dbReference>
<evidence type="ECO:0000313" key="2">
    <source>
        <dbReference type="EMBL" id="KGM92542.1"/>
    </source>
</evidence>
<keyword evidence="3" id="KW-1185">Reference proteome</keyword>
<dbReference type="eggNOG" id="KOG1674">
    <property type="taxonomic scope" value="Eukaryota"/>
</dbReference>
<dbReference type="GO" id="GO:0016538">
    <property type="term" value="F:cyclin-dependent protein serine/threonine kinase regulator activity"/>
    <property type="evidence" value="ECO:0007669"/>
    <property type="project" value="TreeGrafter"/>
</dbReference>
<dbReference type="PANTHER" id="PTHR15615">
    <property type="match status" value="1"/>
</dbReference>
<dbReference type="GeneID" id="22587268"/>
<dbReference type="PANTHER" id="PTHR15615:SF36">
    <property type="entry name" value="PHO85 CYCLIN-5"/>
    <property type="match status" value="1"/>
</dbReference>
<evidence type="ECO:0000256" key="1">
    <source>
        <dbReference type="SAM" id="MobiDB-lite"/>
    </source>
</evidence>
<dbReference type="OrthoDB" id="286814at2759"/>
<dbReference type="EMBL" id="KN275958">
    <property type="protein sequence ID" value="KGM92542.1"/>
    <property type="molecule type" value="Genomic_DNA"/>
</dbReference>
<sequence length="444" mass="49100">MPVMDVLGFSLANPGLQKAPHPQTQPHPYASSIASSASSSSSSVFSLDPSQSSISSSTSSVDVIWENEVLGTADSHSQQTGSRSLGSSSESNFHCLRSGRRCGSKVADAAVAPELRQNPRRTYSNASSSSVCSRAPPSLVRQCDRKVNFVDNLVGESGVIPSSSCLMFDFLISSSCPLLCSALEDSASQIVETIWPLSVVALRHDSPLGSRGVLPLRTFIQETLRRSRTSYSTLQVALYYLIMIKPHVPKHDFTKEQSRNQPCTRAMQCGRRMFLSALILASKYLQDRNYSARAWSKISGLNTLEINQNELSFLEAVGWKLHISESVFQRWTDIVLKYTPTAGGVPKGEALSWRTIIPLLTPELDTIDLETDRYRGITDHVMTGTGSTPPPSLMPIPDIKRRQYSCREYWWIPLSETLHLRPPWPKHKACARSASPSIHDPMYL</sequence>
<dbReference type="CDD" id="cd20557">
    <property type="entry name" value="CYCLIN_ScPCL1-like"/>
    <property type="match status" value="1"/>
</dbReference>
<dbReference type="GO" id="GO:0000307">
    <property type="term" value="C:cyclin-dependent protein kinase holoenzyme complex"/>
    <property type="evidence" value="ECO:0007669"/>
    <property type="project" value="TreeGrafter"/>
</dbReference>
<dbReference type="InterPro" id="IPR013922">
    <property type="entry name" value="Cyclin_PHO80-like"/>
</dbReference>
<dbReference type="InParanoid" id="A0A0A0HVB9"/>
<dbReference type="Gene3D" id="1.10.472.10">
    <property type="entry name" value="Cyclin-like"/>
    <property type="match status" value="1"/>
</dbReference>
<dbReference type="GO" id="GO:0019901">
    <property type="term" value="F:protein kinase binding"/>
    <property type="evidence" value="ECO:0007669"/>
    <property type="project" value="InterPro"/>
</dbReference>
<organism evidence="2 3">
    <name type="scientific">Paracoccidioides brasiliensis (strain Pb18)</name>
    <dbReference type="NCBI Taxonomy" id="502780"/>
    <lineage>
        <taxon>Eukaryota</taxon>
        <taxon>Fungi</taxon>
        <taxon>Dikarya</taxon>
        <taxon>Ascomycota</taxon>
        <taxon>Pezizomycotina</taxon>
        <taxon>Eurotiomycetes</taxon>
        <taxon>Eurotiomycetidae</taxon>
        <taxon>Onygenales</taxon>
        <taxon>Ajellomycetaceae</taxon>
        <taxon>Paracoccidioides</taxon>
    </lineage>
</organism>
<dbReference type="OMA" id="REYWWIP"/>
<feature type="compositionally biased region" description="Low complexity" evidence="1">
    <location>
        <begin position="77"/>
        <end position="91"/>
    </location>
</feature>
<dbReference type="VEuPathDB" id="FungiDB:PADG_11371"/>
<dbReference type="STRING" id="502780.A0A0A0HVB9"/>
<feature type="region of interest" description="Disordered" evidence="1">
    <location>
        <begin position="72"/>
        <end position="91"/>
    </location>
</feature>
<dbReference type="Pfam" id="PF08613">
    <property type="entry name" value="Cyclin"/>
    <property type="match status" value="1"/>
</dbReference>
<dbReference type="HOGENOM" id="CLU_015683_2_0_1"/>
<accession>A0A0A0HVB9</accession>
<dbReference type="RefSeq" id="XP_010757922.1">
    <property type="nucleotide sequence ID" value="XM_010759620.1"/>
</dbReference>
<protein>
    <recommendedName>
        <fullName evidence="4">Cyclin N-terminal domain-containing protein</fullName>
    </recommendedName>
</protein>